<organism evidence="3">
    <name type="scientific">Camponotus floridanus</name>
    <name type="common">Florida carpenter ant</name>
    <dbReference type="NCBI Taxonomy" id="104421"/>
    <lineage>
        <taxon>Eukaryota</taxon>
        <taxon>Metazoa</taxon>
        <taxon>Ecdysozoa</taxon>
        <taxon>Arthropoda</taxon>
        <taxon>Hexapoda</taxon>
        <taxon>Insecta</taxon>
        <taxon>Pterygota</taxon>
        <taxon>Neoptera</taxon>
        <taxon>Endopterygota</taxon>
        <taxon>Hymenoptera</taxon>
        <taxon>Apocrita</taxon>
        <taxon>Aculeata</taxon>
        <taxon>Formicoidea</taxon>
        <taxon>Formicidae</taxon>
        <taxon>Formicinae</taxon>
        <taxon>Camponotus</taxon>
    </lineage>
</organism>
<name>E2AW75_CAMFO</name>
<gene>
    <name evidence="2" type="ORF">EAG_11952</name>
</gene>
<evidence type="ECO:0000313" key="3">
    <source>
        <dbReference type="Proteomes" id="UP000000311"/>
    </source>
</evidence>
<evidence type="ECO:0000313" key="2">
    <source>
        <dbReference type="EMBL" id="EFN62297.1"/>
    </source>
</evidence>
<protein>
    <submittedName>
        <fullName evidence="2">Uncharacterized protein</fullName>
    </submittedName>
</protein>
<reference evidence="2 3" key="1">
    <citation type="journal article" date="2010" name="Science">
        <title>Genomic comparison of the ants Camponotus floridanus and Harpegnathos saltator.</title>
        <authorList>
            <person name="Bonasio R."/>
            <person name="Zhang G."/>
            <person name="Ye C."/>
            <person name="Mutti N.S."/>
            <person name="Fang X."/>
            <person name="Qin N."/>
            <person name="Donahue G."/>
            <person name="Yang P."/>
            <person name="Li Q."/>
            <person name="Li C."/>
            <person name="Zhang P."/>
            <person name="Huang Z."/>
            <person name="Berger S.L."/>
            <person name="Reinberg D."/>
            <person name="Wang J."/>
            <person name="Liebig J."/>
        </authorList>
    </citation>
    <scope>NUCLEOTIDE SEQUENCE [LARGE SCALE GENOMIC DNA]</scope>
    <source>
        <strain evidence="3">C129</strain>
    </source>
</reference>
<dbReference type="InParanoid" id="E2AW75"/>
<accession>E2AW75</accession>
<feature type="region of interest" description="Disordered" evidence="1">
    <location>
        <begin position="102"/>
        <end position="140"/>
    </location>
</feature>
<keyword evidence="3" id="KW-1185">Reference proteome</keyword>
<sequence>METVYFSLAKRRKIKGKQETTARDSGNQTGLRPGMDFHPGRTNAGHRTVGWFDQLIVVQKCGIPHRFDFPAFVKWDRLKNIELKDRNGASCHLLQSLTSGKKRRTAPGLAETTGGADVGIEGAESAGKTDLPPSESTEEKRFPRGLFRLCLAEARSSSGGAIYEGGLKSPCKVSERWHH</sequence>
<dbReference type="Proteomes" id="UP000000311">
    <property type="component" value="Unassembled WGS sequence"/>
</dbReference>
<dbReference type="AlphaFoldDB" id="E2AW75"/>
<evidence type="ECO:0000256" key="1">
    <source>
        <dbReference type="SAM" id="MobiDB-lite"/>
    </source>
</evidence>
<dbReference type="EMBL" id="GL443262">
    <property type="protein sequence ID" value="EFN62297.1"/>
    <property type="molecule type" value="Genomic_DNA"/>
</dbReference>
<feature type="region of interest" description="Disordered" evidence="1">
    <location>
        <begin position="15"/>
        <end position="37"/>
    </location>
</feature>
<proteinExistence type="predicted"/>